<evidence type="ECO:0000313" key="7">
    <source>
        <dbReference type="EMBL" id="CAE6531489.1"/>
    </source>
</evidence>
<evidence type="ECO:0000256" key="3">
    <source>
        <dbReference type="ARBA" id="ARBA00022630"/>
    </source>
</evidence>
<comment type="caution">
    <text evidence="7">The sequence shown here is derived from an EMBL/GenBank/DDBJ whole genome shotgun (WGS) entry which is preliminary data.</text>
</comment>
<dbReference type="GO" id="GO:0016614">
    <property type="term" value="F:oxidoreductase activity, acting on CH-OH group of donors"/>
    <property type="evidence" value="ECO:0007669"/>
    <property type="project" value="InterPro"/>
</dbReference>
<evidence type="ECO:0000256" key="1">
    <source>
        <dbReference type="ARBA" id="ARBA00001974"/>
    </source>
</evidence>
<accession>A0A8H3HSB8</accession>
<keyword evidence="5" id="KW-0560">Oxidoreductase</keyword>
<reference evidence="7" key="1">
    <citation type="submission" date="2021-01" db="EMBL/GenBank/DDBJ databases">
        <authorList>
            <person name="Kaushik A."/>
        </authorList>
    </citation>
    <scope>NUCLEOTIDE SEQUENCE</scope>
    <source>
        <strain evidence="7">AG6-10EEA</strain>
    </source>
</reference>
<protein>
    <recommendedName>
        <fullName evidence="6">Glucose-methanol-choline oxidoreductase C-terminal domain-containing protein</fullName>
    </recommendedName>
</protein>
<evidence type="ECO:0000259" key="6">
    <source>
        <dbReference type="Pfam" id="PF05199"/>
    </source>
</evidence>
<evidence type="ECO:0000256" key="5">
    <source>
        <dbReference type="ARBA" id="ARBA00023002"/>
    </source>
</evidence>
<feature type="domain" description="Glucose-methanol-choline oxidoreductase C-terminal" evidence="6">
    <location>
        <begin position="586"/>
        <end position="718"/>
    </location>
</feature>
<comment type="similarity">
    <text evidence="2">Belongs to the GMC oxidoreductase family.</text>
</comment>
<comment type="cofactor">
    <cofactor evidence="1">
        <name>FAD</name>
        <dbReference type="ChEBI" id="CHEBI:57692"/>
    </cofactor>
</comment>
<proteinExistence type="inferred from homology"/>
<sequence length="826" mass="91880">MSTIPVYGVYRIKLFSPNGNTKTKLVQQPADRPGASLAVDQADATLPDQWIVYPVSAAEGVIYTFRIKSNASDCRYLSCASNYHLKLEELSDTTWNVELVTTKDKGTKLRVSTDDNWGAFIKVDDQGQPKFEQLGELTPGNPPQYSGWEFERVDGVEPPEEQVWSAAKAPLGGTFEKKFFGYTLQEAAREKYDIIIIGSGIGGGILANDLYDTNFRHGRGSKRVLLLERGGVVFHSHCLNTARPAGLMNDRGQQNDTFFNQFKEEYDIKAPSTTEDGTGTPLKATEWSGGPMYNLGGRSAAWGLFSPRVHDTVLEKHFHRDVVKALQNEYYDKAERLMLVSLPTTRRVHQHIMDRLTLKCREEEKSTDPWHWGRIASEFKDDQNFDFAEGAYSTIDKILEFSMSRPTVKHANKEIPIEHKYFKTVLNAEVRSLEFNEKKLGSFVTGVKVQKPGGKPGDTVTIKLRDPGEGKGAVILCAGSVNSPAILLRSPLDGIDATLRSEEMNGLHLTDHTVVFYQCSFRYSDPAKRSEYGAMKLQTYTTLSKCKALVNMSIDASSFLPRGKSPDPNLAKFIIVYMLQECLVKENTIKLNNRTQNPEITMGLNEKPEEMPMKKFTLAAMKALVGSAGVEFVGFEGLKDDSKGADFLKKIELGYLPLGGVAHELGTLPMQPKSSDEGYCLRSDLSVRPEICKGVYVCDLSVFPHSPEANPTLTLAALSIRLSRHLHPRLNVKEKIDSATVYAVNHSGAKVKVFLSKHQSGQKQQAAEDEVLLEPGQWCKWERQVGVPQALLVYQLDRSKGAKSEFLAKALILEAHPGRVTTILST</sequence>
<gene>
    <name evidence="7" type="ORF">RDB_LOCUS168860</name>
</gene>
<evidence type="ECO:0000313" key="8">
    <source>
        <dbReference type="Proteomes" id="UP000663853"/>
    </source>
</evidence>
<dbReference type="AlphaFoldDB" id="A0A8H3HSB8"/>
<dbReference type="SUPFAM" id="SSF51905">
    <property type="entry name" value="FAD/NAD(P)-binding domain"/>
    <property type="match status" value="1"/>
</dbReference>
<keyword evidence="4" id="KW-0274">FAD</keyword>
<dbReference type="Proteomes" id="UP000663853">
    <property type="component" value="Unassembled WGS sequence"/>
</dbReference>
<evidence type="ECO:0000256" key="4">
    <source>
        <dbReference type="ARBA" id="ARBA00022827"/>
    </source>
</evidence>
<name>A0A8H3HSB8_9AGAM</name>
<evidence type="ECO:0000256" key="2">
    <source>
        <dbReference type="ARBA" id="ARBA00010790"/>
    </source>
</evidence>
<keyword evidence="3" id="KW-0285">Flavoprotein</keyword>
<dbReference type="InterPro" id="IPR007867">
    <property type="entry name" value="GMC_OxRtase_C"/>
</dbReference>
<dbReference type="Gene3D" id="3.50.50.60">
    <property type="entry name" value="FAD/NAD(P)-binding domain"/>
    <property type="match status" value="2"/>
</dbReference>
<dbReference type="InterPro" id="IPR051473">
    <property type="entry name" value="P2Ox-like"/>
</dbReference>
<dbReference type="PANTHER" id="PTHR42784:SF1">
    <property type="entry name" value="PYRANOSE 2-OXIDASE"/>
    <property type="match status" value="1"/>
</dbReference>
<dbReference type="PANTHER" id="PTHR42784">
    <property type="entry name" value="PYRANOSE 2-OXIDASE"/>
    <property type="match status" value="1"/>
</dbReference>
<dbReference type="EMBL" id="CAJMXA010004017">
    <property type="protein sequence ID" value="CAE6531489.1"/>
    <property type="molecule type" value="Genomic_DNA"/>
</dbReference>
<dbReference type="Pfam" id="PF05199">
    <property type="entry name" value="GMC_oxred_C"/>
    <property type="match status" value="1"/>
</dbReference>
<organism evidence="7 8">
    <name type="scientific">Rhizoctonia solani</name>
    <dbReference type="NCBI Taxonomy" id="456999"/>
    <lineage>
        <taxon>Eukaryota</taxon>
        <taxon>Fungi</taxon>
        <taxon>Dikarya</taxon>
        <taxon>Basidiomycota</taxon>
        <taxon>Agaricomycotina</taxon>
        <taxon>Agaricomycetes</taxon>
        <taxon>Cantharellales</taxon>
        <taxon>Ceratobasidiaceae</taxon>
        <taxon>Rhizoctonia</taxon>
    </lineage>
</organism>
<dbReference type="InterPro" id="IPR036188">
    <property type="entry name" value="FAD/NAD-bd_sf"/>
</dbReference>